<keyword evidence="1" id="KW-0812">Transmembrane</keyword>
<evidence type="ECO:0000256" key="1">
    <source>
        <dbReference type="SAM" id="Phobius"/>
    </source>
</evidence>
<dbReference type="Proteomes" id="UP001221546">
    <property type="component" value="Chromosome"/>
</dbReference>
<keyword evidence="1" id="KW-1133">Transmembrane helix</keyword>
<evidence type="ECO:0000313" key="3">
    <source>
        <dbReference type="Proteomes" id="UP001221546"/>
    </source>
</evidence>
<gene>
    <name evidence="2" type="ORF">QA636_14750</name>
</gene>
<dbReference type="RefSeq" id="WP_310885709.1">
    <property type="nucleotide sequence ID" value="NZ_CP121646.1"/>
</dbReference>
<sequence length="164" mass="17894">MRWIAPRIMSSAHRALLAARSRLSRRYPRGHAPAAIASPSTAGFTLLETLVSFTILTLFLTIIFVGLSQVLLGDRRADLSRQALRLAQSKLDEIGIIEPLSPGETMGRLEDGFSWRAVVKPVRAGHVPEARGFWVEVTVSAPLNAVETPAQVTLTTLKIAGRRS</sequence>
<keyword evidence="3" id="KW-1185">Reference proteome</keyword>
<feature type="transmembrane region" description="Helical" evidence="1">
    <location>
        <begin position="50"/>
        <end position="72"/>
    </location>
</feature>
<accession>A0ABY8JNE4</accession>
<dbReference type="InterPro" id="IPR012902">
    <property type="entry name" value="N_methyl_site"/>
</dbReference>
<reference evidence="2 3" key="1">
    <citation type="submission" date="2023-04" db="EMBL/GenBank/DDBJ databases">
        <title>Australian commercial rhizobial inoculants.</title>
        <authorList>
            <person name="Kohlmeier M.G."/>
            <person name="O'Hara G.W."/>
            <person name="Colombi E."/>
            <person name="Ramsay J.P."/>
            <person name="Terpolilli J."/>
        </authorList>
    </citation>
    <scope>NUCLEOTIDE SEQUENCE [LARGE SCALE GENOMIC DNA]</scope>
    <source>
        <strain evidence="2 3">CB627</strain>
    </source>
</reference>
<name>A0ABY8JNE4_9BRAD</name>
<dbReference type="Pfam" id="PF07963">
    <property type="entry name" value="N_methyl"/>
    <property type="match status" value="1"/>
</dbReference>
<organism evidence="2 3">
    <name type="scientific">Bradyrhizobium brasilense</name>
    <dbReference type="NCBI Taxonomy" id="1419277"/>
    <lineage>
        <taxon>Bacteria</taxon>
        <taxon>Pseudomonadati</taxon>
        <taxon>Pseudomonadota</taxon>
        <taxon>Alphaproteobacteria</taxon>
        <taxon>Hyphomicrobiales</taxon>
        <taxon>Nitrobacteraceae</taxon>
        <taxon>Bradyrhizobium</taxon>
    </lineage>
</organism>
<dbReference type="PROSITE" id="PS00409">
    <property type="entry name" value="PROKAR_NTER_METHYL"/>
    <property type="match status" value="1"/>
</dbReference>
<proteinExistence type="predicted"/>
<keyword evidence="1" id="KW-0472">Membrane</keyword>
<protein>
    <submittedName>
        <fullName evidence="2">Type II secretion system protein</fullName>
    </submittedName>
</protein>
<dbReference type="EMBL" id="CP121646">
    <property type="protein sequence ID" value="WFU66689.1"/>
    <property type="molecule type" value="Genomic_DNA"/>
</dbReference>
<evidence type="ECO:0000313" key="2">
    <source>
        <dbReference type="EMBL" id="WFU66689.1"/>
    </source>
</evidence>